<dbReference type="SUPFAM" id="SSF52540">
    <property type="entry name" value="P-loop containing nucleoside triphosphate hydrolases"/>
    <property type="match status" value="1"/>
</dbReference>
<accession>A0A0K8RET1</accession>
<evidence type="ECO:0000259" key="3">
    <source>
        <dbReference type="Pfam" id="PF00685"/>
    </source>
</evidence>
<organism evidence="4">
    <name type="scientific">Ixodes ricinus</name>
    <name type="common">Common tick</name>
    <name type="synonym">Acarus ricinus</name>
    <dbReference type="NCBI Taxonomy" id="34613"/>
    <lineage>
        <taxon>Eukaryota</taxon>
        <taxon>Metazoa</taxon>
        <taxon>Ecdysozoa</taxon>
        <taxon>Arthropoda</taxon>
        <taxon>Chelicerata</taxon>
        <taxon>Arachnida</taxon>
        <taxon>Acari</taxon>
        <taxon>Parasitiformes</taxon>
        <taxon>Ixodida</taxon>
        <taxon>Ixodoidea</taxon>
        <taxon>Ixodidae</taxon>
        <taxon>Ixodinae</taxon>
        <taxon>Ixodes</taxon>
    </lineage>
</organism>
<dbReference type="PANTHER" id="PTHR11783">
    <property type="entry name" value="SULFOTRANSFERASE SULT"/>
    <property type="match status" value="1"/>
</dbReference>
<dbReference type="GO" id="GO:0008146">
    <property type="term" value="F:sulfotransferase activity"/>
    <property type="evidence" value="ECO:0007669"/>
    <property type="project" value="InterPro"/>
</dbReference>
<reference evidence="4" key="1">
    <citation type="submission" date="2012-12" db="EMBL/GenBank/DDBJ databases">
        <title>Identification and characterization of a phenylalanine ammonia-lyase gene family in Isatis indigotica Fort.</title>
        <authorList>
            <person name="Liu Q."/>
            <person name="Chen J."/>
            <person name="Zhou X."/>
            <person name="Di P."/>
            <person name="Xiao Y."/>
            <person name="Xuan H."/>
            <person name="Zhang L."/>
            <person name="Chen W."/>
        </authorList>
    </citation>
    <scope>NUCLEOTIDE SEQUENCE</scope>
    <source>
        <tissue evidence="4">Salivary gland</tissue>
    </source>
</reference>
<evidence type="ECO:0000256" key="2">
    <source>
        <dbReference type="ARBA" id="ARBA00022679"/>
    </source>
</evidence>
<name>A0A0K8RET1_IXORI</name>
<dbReference type="EMBL" id="GADI01004212">
    <property type="protein sequence ID" value="JAA69596.1"/>
    <property type="molecule type" value="mRNA"/>
</dbReference>
<proteinExistence type="evidence at transcript level"/>
<dbReference type="AlphaFoldDB" id="A0A0K8RET1"/>
<evidence type="ECO:0000256" key="1">
    <source>
        <dbReference type="ARBA" id="ARBA00005771"/>
    </source>
</evidence>
<evidence type="ECO:0000313" key="4">
    <source>
        <dbReference type="EMBL" id="JAA69596.1"/>
    </source>
</evidence>
<dbReference type="InterPro" id="IPR027417">
    <property type="entry name" value="P-loop_NTPase"/>
</dbReference>
<keyword evidence="2 4" id="KW-0808">Transferase</keyword>
<feature type="domain" description="Sulfotransferase" evidence="3">
    <location>
        <begin position="44"/>
        <end position="288"/>
    </location>
</feature>
<dbReference type="InterPro" id="IPR000863">
    <property type="entry name" value="Sulfotransferase_dom"/>
</dbReference>
<dbReference type="Pfam" id="PF00685">
    <property type="entry name" value="Sulfotransfer_1"/>
    <property type="match status" value="1"/>
</dbReference>
<comment type="similarity">
    <text evidence="1">Belongs to the sulfotransferase 1 family.</text>
</comment>
<protein>
    <submittedName>
        <fullName evidence="4">Putative sulfotransferase</fullName>
    </submittedName>
</protein>
<sequence>MSSMAVPVRIPNGPLYMDIDGFRLNSCFTSEVFRKAVNYKPEPGDKFVVSYPKTGTTWTQQIVYLIFHEGVPPSTPLEFHSNSPFVDLFGFGDANRNVKSRLLKTHLPFNLVPKSSEAKYIYMCRNPKDTCVSYFYHTRRFSCYDFQNGKFQVFFDVFINGDVDYGDYFDHVLSWYEHCNDANILFINYEEMKHDQKRFVLKIAEFLSEEHHQLLLQNERILENVLQYSGIQFMKDEAKELFENLYEKPLDESTPNFIRKGVVGDWKGYFNDEMNARMEQKILEMFSDTDLIDVWRKYGIV</sequence>
<dbReference type="Gene3D" id="3.40.50.300">
    <property type="entry name" value="P-loop containing nucleotide triphosphate hydrolases"/>
    <property type="match status" value="1"/>
</dbReference>